<feature type="domain" description="O-acyltransferase WSD1-like N-terminal" evidence="12">
    <location>
        <begin position="5"/>
        <end position="256"/>
    </location>
</feature>
<evidence type="ECO:0000259" key="13">
    <source>
        <dbReference type="Pfam" id="PF06974"/>
    </source>
</evidence>
<evidence type="ECO:0000256" key="5">
    <source>
        <dbReference type="ARBA" id="ARBA00022516"/>
    </source>
</evidence>
<keyword evidence="15" id="KW-1185">Reference proteome</keyword>
<dbReference type="Pfam" id="PF03007">
    <property type="entry name" value="WS_DGAT_cat"/>
    <property type="match status" value="1"/>
</dbReference>
<sequence>MPDRLDPVAAMLLAEETTTAPRHVATLAVLEGDSGLDYDRLVSVVNERIALVPRYRQRVLRLPGNVGAPVWADDDFDLSFHVRRSALPKPGTMASLRELVARLIARPLDLDRPLWEAYLVEGVGDDRVALLIKSHQALVDGSETVDLAQVLLEETAYDREVPADDWRPRPAPNALRLAGESIVETITDPRRILGTGVSLAGKVVARLPVLGNHRVDPHSVLSADPSQQRRFATVHTQLDDYRTVRDAHGGTVNDVVLSAIAGGLRAWLLTRAEPVSAATRFRALVPMSVVGDDGDDDAPTSLGSAVRGHLLSLPVGEGNPVVRLHQVSYALKAHRETGLAVAASQLASLPGFAPTTFHAVGSRVADTQPKRSFHLAVTNVPGPQEPMYMAGARVLEVVSRAPADGRAGAVDRRHVVRRCRVLRHRHRSRRDTRRRCARAVHRGGAGRARRVRRVESHACATRASAAEGARPPMTRVFVPASPADLRTLAAGGAIAPGSAYAATRSLADEYPDADDEELVFAAMMAAAEDCTHEPAIVVAADLEAAETSTPGAVELANDLLLDRVAAFHVGSPSNGELGWYATQELDDLIAQLG</sequence>
<comment type="pathway">
    <text evidence="2">Lipid metabolism.</text>
</comment>
<evidence type="ECO:0000256" key="8">
    <source>
        <dbReference type="ARBA" id="ARBA00023098"/>
    </source>
</evidence>
<evidence type="ECO:0000256" key="1">
    <source>
        <dbReference type="ARBA" id="ARBA00004771"/>
    </source>
</evidence>
<evidence type="ECO:0000256" key="9">
    <source>
        <dbReference type="ARBA" id="ARBA00023315"/>
    </source>
</evidence>
<gene>
    <name evidence="14" type="ORF">L0C25_16095</name>
</gene>
<accession>A0AA46TEU6</accession>
<comment type="catalytic activity">
    <reaction evidence="10 11">
        <text>an acyl-CoA + a 1,2-diacyl-sn-glycerol = a triacyl-sn-glycerol + CoA</text>
        <dbReference type="Rhea" id="RHEA:10868"/>
        <dbReference type="ChEBI" id="CHEBI:17815"/>
        <dbReference type="ChEBI" id="CHEBI:57287"/>
        <dbReference type="ChEBI" id="CHEBI:58342"/>
        <dbReference type="ChEBI" id="CHEBI:64615"/>
        <dbReference type="EC" id="2.3.1.20"/>
    </reaction>
</comment>
<dbReference type="Pfam" id="PF21853">
    <property type="entry name" value="DUF6912"/>
    <property type="match status" value="1"/>
</dbReference>
<keyword evidence="9 11" id="KW-0012">Acyltransferase</keyword>
<dbReference type="InterPro" id="IPR014292">
    <property type="entry name" value="Acyl_transf_WS/DGAT"/>
</dbReference>
<evidence type="ECO:0000256" key="7">
    <source>
        <dbReference type="ARBA" id="ARBA00022798"/>
    </source>
</evidence>
<evidence type="ECO:0000256" key="3">
    <source>
        <dbReference type="ARBA" id="ARBA00009587"/>
    </source>
</evidence>
<evidence type="ECO:0000256" key="10">
    <source>
        <dbReference type="ARBA" id="ARBA00048109"/>
    </source>
</evidence>
<evidence type="ECO:0000256" key="11">
    <source>
        <dbReference type="RuleBase" id="RU361241"/>
    </source>
</evidence>
<dbReference type="GO" id="GO:0001666">
    <property type="term" value="P:response to hypoxia"/>
    <property type="evidence" value="ECO:0007669"/>
    <property type="project" value="TreeGrafter"/>
</dbReference>
<dbReference type="InterPro" id="IPR023213">
    <property type="entry name" value="CAT-like_dom_sf"/>
</dbReference>
<evidence type="ECO:0000256" key="6">
    <source>
        <dbReference type="ARBA" id="ARBA00022679"/>
    </source>
</evidence>
<keyword evidence="5 11" id="KW-0444">Lipid biosynthesis</keyword>
<dbReference type="PANTHER" id="PTHR31650:SF1">
    <property type="entry name" value="WAX ESTER SYNTHASE_DIACYLGLYCEROL ACYLTRANSFERASE 4-RELATED"/>
    <property type="match status" value="1"/>
</dbReference>
<keyword evidence="6 11" id="KW-0808">Transferase</keyword>
<feature type="domain" description="O-acyltransferase WSD1 C-terminal" evidence="13">
    <location>
        <begin position="307"/>
        <end position="400"/>
    </location>
</feature>
<comment type="similarity">
    <text evidence="3 11">Belongs to the long-chain O-acyltransferase family.</text>
</comment>
<dbReference type="InterPro" id="IPR004255">
    <property type="entry name" value="O-acyltransferase_WSD1_N"/>
</dbReference>
<evidence type="ECO:0000313" key="15">
    <source>
        <dbReference type="Proteomes" id="UP001164390"/>
    </source>
</evidence>
<dbReference type="Pfam" id="PF06974">
    <property type="entry name" value="WS_DGAT_C"/>
    <property type="match status" value="1"/>
</dbReference>
<dbReference type="InterPro" id="IPR009721">
    <property type="entry name" value="O-acyltransferase_WSD1_C"/>
</dbReference>
<dbReference type="GO" id="GO:0071731">
    <property type="term" value="P:response to nitric oxide"/>
    <property type="evidence" value="ECO:0007669"/>
    <property type="project" value="TreeGrafter"/>
</dbReference>
<dbReference type="GO" id="GO:0005886">
    <property type="term" value="C:plasma membrane"/>
    <property type="evidence" value="ECO:0007669"/>
    <property type="project" value="TreeGrafter"/>
</dbReference>
<dbReference type="GO" id="GO:0004144">
    <property type="term" value="F:diacylglycerol O-acyltransferase activity"/>
    <property type="evidence" value="ECO:0007669"/>
    <property type="project" value="UniProtKB-EC"/>
</dbReference>
<dbReference type="EC" id="2.3.1.20" evidence="4 11"/>
<evidence type="ECO:0000256" key="4">
    <source>
        <dbReference type="ARBA" id="ARBA00013244"/>
    </source>
</evidence>
<dbReference type="PANTHER" id="PTHR31650">
    <property type="entry name" value="O-ACYLTRANSFERASE (WSD1-LIKE) FAMILY PROTEIN"/>
    <property type="match status" value="1"/>
</dbReference>
<dbReference type="Gene3D" id="3.30.559.10">
    <property type="entry name" value="Chloramphenicol acetyltransferase-like domain"/>
    <property type="match status" value="1"/>
</dbReference>
<dbReference type="GO" id="GO:0051701">
    <property type="term" value="P:biological process involved in interaction with host"/>
    <property type="evidence" value="ECO:0007669"/>
    <property type="project" value="TreeGrafter"/>
</dbReference>
<dbReference type="GO" id="GO:0006071">
    <property type="term" value="P:glycerol metabolic process"/>
    <property type="evidence" value="ECO:0007669"/>
    <property type="project" value="UniProtKB-KW"/>
</dbReference>
<keyword evidence="8 11" id="KW-0443">Lipid metabolism</keyword>
<evidence type="ECO:0000259" key="12">
    <source>
        <dbReference type="Pfam" id="PF03007"/>
    </source>
</evidence>
<dbReference type="AlphaFoldDB" id="A0AA46TEU6"/>
<dbReference type="EMBL" id="CP094970">
    <property type="protein sequence ID" value="UYM04057.1"/>
    <property type="molecule type" value="Genomic_DNA"/>
</dbReference>
<dbReference type="GO" id="GO:0019432">
    <property type="term" value="P:triglyceride biosynthetic process"/>
    <property type="evidence" value="ECO:0007669"/>
    <property type="project" value="TreeGrafter"/>
</dbReference>
<name>A0AA46TEU6_9ACTN</name>
<dbReference type="InterPro" id="IPR054206">
    <property type="entry name" value="DUF6912"/>
</dbReference>
<dbReference type="SUPFAM" id="SSF52777">
    <property type="entry name" value="CoA-dependent acyltransferases"/>
    <property type="match status" value="1"/>
</dbReference>
<evidence type="ECO:0000313" key="14">
    <source>
        <dbReference type="EMBL" id="UYM04057.1"/>
    </source>
</evidence>
<organism evidence="14 15">
    <name type="scientific">Solicola gregarius</name>
    <dbReference type="NCBI Taxonomy" id="2908642"/>
    <lineage>
        <taxon>Bacteria</taxon>
        <taxon>Bacillati</taxon>
        <taxon>Actinomycetota</taxon>
        <taxon>Actinomycetes</taxon>
        <taxon>Propionibacteriales</taxon>
        <taxon>Nocardioidaceae</taxon>
        <taxon>Solicola</taxon>
    </lineage>
</organism>
<keyword evidence="7 11" id="KW-0319">Glycerol metabolism</keyword>
<dbReference type="KEGG" id="sgrg:L0C25_16095"/>
<dbReference type="NCBIfam" id="TIGR02946">
    <property type="entry name" value="acyl_WS_DGAT"/>
    <property type="match status" value="1"/>
</dbReference>
<reference evidence="14" key="1">
    <citation type="submission" date="2022-01" db="EMBL/GenBank/DDBJ databases">
        <title>Nocardioidaceae gen. sp. A5X3R13.</title>
        <authorList>
            <person name="Lopez Marin M.A."/>
            <person name="Uhlik O."/>
        </authorList>
    </citation>
    <scope>NUCLEOTIDE SEQUENCE</scope>
    <source>
        <strain evidence="14">A5X3R13</strain>
    </source>
</reference>
<dbReference type="Proteomes" id="UP001164390">
    <property type="component" value="Chromosome"/>
</dbReference>
<comment type="pathway">
    <text evidence="1 11">Glycerolipid metabolism; triacylglycerol biosynthesis.</text>
</comment>
<evidence type="ECO:0000256" key="2">
    <source>
        <dbReference type="ARBA" id="ARBA00005189"/>
    </source>
</evidence>
<proteinExistence type="inferred from homology"/>
<dbReference type="InterPro" id="IPR045034">
    <property type="entry name" value="O-acyltransferase_WSD1-like"/>
</dbReference>
<protein>
    <recommendedName>
        <fullName evidence="4 11">Diacylglycerol O-acyltransferase</fullName>
        <ecNumber evidence="4 11">2.3.1.20</ecNumber>
    </recommendedName>
</protein>